<proteinExistence type="predicted"/>
<name>A0AAW2BTM1_9ROSI</name>
<evidence type="ECO:0000313" key="2">
    <source>
        <dbReference type="EMBL" id="KAK9989326.1"/>
    </source>
</evidence>
<evidence type="ECO:0000313" key="3">
    <source>
        <dbReference type="Proteomes" id="UP001459277"/>
    </source>
</evidence>
<organism evidence="2 3">
    <name type="scientific">Lithocarpus litseifolius</name>
    <dbReference type="NCBI Taxonomy" id="425828"/>
    <lineage>
        <taxon>Eukaryota</taxon>
        <taxon>Viridiplantae</taxon>
        <taxon>Streptophyta</taxon>
        <taxon>Embryophyta</taxon>
        <taxon>Tracheophyta</taxon>
        <taxon>Spermatophyta</taxon>
        <taxon>Magnoliopsida</taxon>
        <taxon>eudicotyledons</taxon>
        <taxon>Gunneridae</taxon>
        <taxon>Pentapetalae</taxon>
        <taxon>rosids</taxon>
        <taxon>fabids</taxon>
        <taxon>Fagales</taxon>
        <taxon>Fagaceae</taxon>
        <taxon>Lithocarpus</taxon>
    </lineage>
</organism>
<sequence length="146" mass="17097">MIALGWNCRGLRNLRSVKALRELVQQWDPNIVFLSETKLNKKRDLGYTGPDYTWREDCRDVIKACWREGANLNTLGGMAKGLKHCASDLTKWNKSVFRLIPKQIQKKRRALSELVFQDKDGNRGNEVDKLRKEINELLDNKEIMWH</sequence>
<dbReference type="AlphaFoldDB" id="A0AAW2BTM1"/>
<dbReference type="InterPro" id="IPR036691">
    <property type="entry name" value="Endo/exonu/phosph_ase_sf"/>
</dbReference>
<dbReference type="Pfam" id="PF03372">
    <property type="entry name" value="Exo_endo_phos"/>
    <property type="match status" value="1"/>
</dbReference>
<dbReference type="InterPro" id="IPR005135">
    <property type="entry name" value="Endo/exonuclease/phosphatase"/>
</dbReference>
<dbReference type="Proteomes" id="UP001459277">
    <property type="component" value="Unassembled WGS sequence"/>
</dbReference>
<accession>A0AAW2BTM1</accession>
<dbReference type="EMBL" id="JAZDWU010000010">
    <property type="protein sequence ID" value="KAK9989326.1"/>
    <property type="molecule type" value="Genomic_DNA"/>
</dbReference>
<dbReference type="Gene3D" id="3.60.10.10">
    <property type="entry name" value="Endonuclease/exonuclease/phosphatase"/>
    <property type="match status" value="1"/>
</dbReference>
<evidence type="ECO:0000259" key="1">
    <source>
        <dbReference type="Pfam" id="PF03372"/>
    </source>
</evidence>
<comment type="caution">
    <text evidence="2">The sequence shown here is derived from an EMBL/GenBank/DDBJ whole genome shotgun (WGS) entry which is preliminary data.</text>
</comment>
<reference evidence="2 3" key="1">
    <citation type="submission" date="2024-01" db="EMBL/GenBank/DDBJ databases">
        <title>A telomere-to-telomere, gap-free genome of sweet tea (Lithocarpus litseifolius).</title>
        <authorList>
            <person name="Zhou J."/>
        </authorList>
    </citation>
    <scope>NUCLEOTIDE SEQUENCE [LARGE SCALE GENOMIC DNA]</scope>
    <source>
        <strain evidence="2">Zhou-2022a</strain>
        <tissue evidence="2">Leaf</tissue>
    </source>
</reference>
<keyword evidence="3" id="KW-1185">Reference proteome</keyword>
<feature type="domain" description="Endonuclease/exonuclease/phosphatase" evidence="1">
    <location>
        <begin position="6"/>
        <end position="57"/>
    </location>
</feature>
<dbReference type="GO" id="GO:0003824">
    <property type="term" value="F:catalytic activity"/>
    <property type="evidence" value="ECO:0007669"/>
    <property type="project" value="InterPro"/>
</dbReference>
<dbReference type="SUPFAM" id="SSF56219">
    <property type="entry name" value="DNase I-like"/>
    <property type="match status" value="1"/>
</dbReference>
<gene>
    <name evidence="2" type="ORF">SO802_029565</name>
</gene>
<protein>
    <recommendedName>
        <fullName evidence="1">Endonuclease/exonuclease/phosphatase domain-containing protein</fullName>
    </recommendedName>
</protein>